<keyword evidence="5" id="KW-1185">Reference proteome</keyword>
<evidence type="ECO:0000256" key="2">
    <source>
        <dbReference type="ARBA" id="ARBA00023002"/>
    </source>
</evidence>
<protein>
    <recommendedName>
        <fullName evidence="3">3-beta hydroxysteroid dehydrogenase/isomerase domain-containing protein</fullName>
    </recommendedName>
</protein>
<name>A0AA38FHR1_TAXCH</name>
<evidence type="ECO:0000313" key="5">
    <source>
        <dbReference type="Proteomes" id="UP000824469"/>
    </source>
</evidence>
<dbReference type="Proteomes" id="UP000824469">
    <property type="component" value="Unassembled WGS sequence"/>
</dbReference>
<organism evidence="4 5">
    <name type="scientific">Taxus chinensis</name>
    <name type="common">Chinese yew</name>
    <name type="synonym">Taxus wallichiana var. chinensis</name>
    <dbReference type="NCBI Taxonomy" id="29808"/>
    <lineage>
        <taxon>Eukaryota</taxon>
        <taxon>Viridiplantae</taxon>
        <taxon>Streptophyta</taxon>
        <taxon>Embryophyta</taxon>
        <taxon>Tracheophyta</taxon>
        <taxon>Spermatophyta</taxon>
        <taxon>Pinopsida</taxon>
        <taxon>Pinidae</taxon>
        <taxon>Conifers II</taxon>
        <taxon>Cupressales</taxon>
        <taxon>Taxaceae</taxon>
        <taxon>Taxus</taxon>
    </lineage>
</organism>
<dbReference type="SUPFAM" id="SSF51735">
    <property type="entry name" value="NAD(P)-binding Rossmann-fold domains"/>
    <property type="match status" value="1"/>
</dbReference>
<dbReference type="Pfam" id="PF01073">
    <property type="entry name" value="3Beta_HSD"/>
    <property type="match status" value="1"/>
</dbReference>
<dbReference type="PANTHER" id="PTHR43245:SF51">
    <property type="entry name" value="SHORT CHAIN DEHYDROGENASE_REDUCTASE FAMILY 42E, MEMBER 2"/>
    <property type="match status" value="1"/>
</dbReference>
<dbReference type="GO" id="GO:0016616">
    <property type="term" value="F:oxidoreductase activity, acting on the CH-OH group of donors, NAD or NADP as acceptor"/>
    <property type="evidence" value="ECO:0007669"/>
    <property type="project" value="InterPro"/>
</dbReference>
<evidence type="ECO:0000313" key="4">
    <source>
        <dbReference type="EMBL" id="KAH9302605.1"/>
    </source>
</evidence>
<comment type="caution">
    <text evidence="4">The sequence shown here is derived from an EMBL/GenBank/DDBJ whole genome shotgun (WGS) entry which is preliminary data.</text>
</comment>
<dbReference type="PANTHER" id="PTHR43245">
    <property type="entry name" value="BIFUNCTIONAL POLYMYXIN RESISTANCE PROTEIN ARNA"/>
    <property type="match status" value="1"/>
</dbReference>
<gene>
    <name evidence="4" type="ORF">KI387_014188</name>
</gene>
<dbReference type="GO" id="GO:0006694">
    <property type="term" value="P:steroid biosynthetic process"/>
    <property type="evidence" value="ECO:0007669"/>
    <property type="project" value="InterPro"/>
</dbReference>
<proteinExistence type="inferred from homology"/>
<dbReference type="Gene3D" id="3.40.50.720">
    <property type="entry name" value="NAD(P)-binding Rossmann-like Domain"/>
    <property type="match status" value="1"/>
</dbReference>
<sequence>MQLSESEGIEGNTFVVTGGAGFVGTALCLELMRRGADEVRSLDLRKDSPWITTLRRNGVVCIAGDISRNEDVEKALRGADCVFHLASYGMSGKEMLQAGRIDEVNINGTCLVLDACIKYGVRRLIYTSTYNVVYGGKEIVNGNEALRYFSLEDHVDPYGRSKALAEQLVLKSNGRSLKKRDGKKLYTCAIRPAAIYGPGEERHLPRIFRLAQMGLLTFTIGEPRVKNDWVYADNLIHALLLASMGLLDDIPGRKGTPVAAGQAYFISDGMLRPSLLLKAR</sequence>
<dbReference type="InterPro" id="IPR050177">
    <property type="entry name" value="Lipid_A_modif_metabolic_enz"/>
</dbReference>
<evidence type="ECO:0000259" key="3">
    <source>
        <dbReference type="Pfam" id="PF01073"/>
    </source>
</evidence>
<dbReference type="InterPro" id="IPR002225">
    <property type="entry name" value="3Beta_OHSteriod_DH/Estase"/>
</dbReference>
<accession>A0AA38FHR1</accession>
<dbReference type="OMA" id="ERMHRIN"/>
<keyword evidence="2" id="KW-0560">Oxidoreductase</keyword>
<dbReference type="AlphaFoldDB" id="A0AA38FHR1"/>
<dbReference type="EMBL" id="JAHRHJ020000009">
    <property type="protein sequence ID" value="KAH9302605.1"/>
    <property type="molecule type" value="Genomic_DNA"/>
</dbReference>
<dbReference type="InterPro" id="IPR036291">
    <property type="entry name" value="NAD(P)-bd_dom_sf"/>
</dbReference>
<evidence type="ECO:0000256" key="1">
    <source>
        <dbReference type="ARBA" id="ARBA00009219"/>
    </source>
</evidence>
<comment type="similarity">
    <text evidence="1">Belongs to the 3-beta-HSD family.</text>
</comment>
<feature type="domain" description="3-beta hydroxysteroid dehydrogenase/isomerase" evidence="3">
    <location>
        <begin position="15"/>
        <end position="269"/>
    </location>
</feature>
<reference evidence="4 5" key="1">
    <citation type="journal article" date="2021" name="Nat. Plants">
        <title>The Taxus genome provides insights into paclitaxel biosynthesis.</title>
        <authorList>
            <person name="Xiong X."/>
            <person name="Gou J."/>
            <person name="Liao Q."/>
            <person name="Li Y."/>
            <person name="Zhou Q."/>
            <person name="Bi G."/>
            <person name="Li C."/>
            <person name="Du R."/>
            <person name="Wang X."/>
            <person name="Sun T."/>
            <person name="Guo L."/>
            <person name="Liang H."/>
            <person name="Lu P."/>
            <person name="Wu Y."/>
            <person name="Zhang Z."/>
            <person name="Ro D.K."/>
            <person name="Shang Y."/>
            <person name="Huang S."/>
            <person name="Yan J."/>
        </authorList>
    </citation>
    <scope>NUCLEOTIDE SEQUENCE [LARGE SCALE GENOMIC DNA]</scope>
    <source>
        <strain evidence="4">Ta-2019</strain>
    </source>
</reference>